<feature type="non-terminal residue" evidence="1">
    <location>
        <position position="344"/>
    </location>
</feature>
<accession>A0AAJ0F2B9</accession>
<evidence type="ECO:0008006" key="3">
    <source>
        <dbReference type="Google" id="ProtNLM"/>
    </source>
</evidence>
<dbReference type="EMBL" id="MU839844">
    <property type="protein sequence ID" value="KAK1750957.1"/>
    <property type="molecule type" value="Genomic_DNA"/>
</dbReference>
<dbReference type="InterPro" id="IPR029058">
    <property type="entry name" value="AB_hydrolase_fold"/>
</dbReference>
<protein>
    <recommendedName>
        <fullName evidence="3">AB hydrolase-1 domain-containing protein</fullName>
    </recommendedName>
</protein>
<reference evidence="1" key="1">
    <citation type="submission" date="2023-06" db="EMBL/GenBank/DDBJ databases">
        <title>Genome-scale phylogeny and comparative genomics of the fungal order Sordariales.</title>
        <authorList>
            <consortium name="Lawrence Berkeley National Laboratory"/>
            <person name="Hensen N."/>
            <person name="Bonometti L."/>
            <person name="Westerberg I."/>
            <person name="Brannstrom I.O."/>
            <person name="Guillou S."/>
            <person name="Cros-Aarteil S."/>
            <person name="Calhoun S."/>
            <person name="Haridas S."/>
            <person name="Kuo A."/>
            <person name="Mondo S."/>
            <person name="Pangilinan J."/>
            <person name="Riley R."/>
            <person name="Labutti K."/>
            <person name="Andreopoulos B."/>
            <person name="Lipzen A."/>
            <person name="Chen C."/>
            <person name="Yanf M."/>
            <person name="Daum C."/>
            <person name="Ng V."/>
            <person name="Clum A."/>
            <person name="Steindorff A."/>
            <person name="Ohm R."/>
            <person name="Martin F."/>
            <person name="Silar P."/>
            <person name="Natvig D."/>
            <person name="Lalanne C."/>
            <person name="Gautier V."/>
            <person name="Ament-Velasquez S.L."/>
            <person name="Kruys A."/>
            <person name="Hutchinson M.I."/>
            <person name="Powell A.J."/>
            <person name="Barry K."/>
            <person name="Miller A.N."/>
            <person name="Grigoriev I.V."/>
            <person name="Debuchy R."/>
            <person name="Gladieux P."/>
            <person name="Thoren M.H."/>
            <person name="Johannesson H."/>
        </authorList>
    </citation>
    <scope>NUCLEOTIDE SEQUENCE</scope>
    <source>
        <strain evidence="1">PSN4</strain>
    </source>
</reference>
<sequence>MASPAEFISDARFHQTFETPVDATVLKVTYADYGYRNEAHPEEENVLLFFSPLMGSRLLHVAKDELAKKHKIRIINPDRPGMGGADAVDRDRMRICRETTTALLAHLNIAHVSVACHSGGTIYALDFVLHHPELLHPSGYIAIAAPWILPAHSSSTTLAIVQHFPTGLINQTDKMVRLINNYIGPAIGGTVGFSTGLVGKLMPSSMAKHKITSADVKFENDVQSAVIERIYNEDVQGVSADAVLFMQKDGPWSDWGDYDTLIPRLGEKLRAMGRTLRADVFYAEKDRLIGDGGSKAPIWFDKLWNDAGDGWLEYQSRVAAGTDHDSIWGLGWDVVQEVFERIGQ</sequence>
<dbReference type="AlphaFoldDB" id="A0AAJ0F2B9"/>
<proteinExistence type="predicted"/>
<evidence type="ECO:0000313" key="1">
    <source>
        <dbReference type="EMBL" id="KAK1750957.1"/>
    </source>
</evidence>
<dbReference type="Gene3D" id="3.40.50.1820">
    <property type="entry name" value="alpha/beta hydrolase"/>
    <property type="match status" value="1"/>
</dbReference>
<dbReference type="SUPFAM" id="SSF53474">
    <property type="entry name" value="alpha/beta-Hydrolases"/>
    <property type="match status" value="1"/>
</dbReference>
<dbReference type="Proteomes" id="UP001239445">
    <property type="component" value="Unassembled WGS sequence"/>
</dbReference>
<evidence type="ECO:0000313" key="2">
    <source>
        <dbReference type="Proteomes" id="UP001239445"/>
    </source>
</evidence>
<name>A0AAJ0F2B9_9PEZI</name>
<keyword evidence="2" id="KW-1185">Reference proteome</keyword>
<comment type="caution">
    <text evidence="1">The sequence shown here is derived from an EMBL/GenBank/DDBJ whole genome shotgun (WGS) entry which is preliminary data.</text>
</comment>
<organism evidence="1 2">
    <name type="scientific">Echria macrotheca</name>
    <dbReference type="NCBI Taxonomy" id="438768"/>
    <lineage>
        <taxon>Eukaryota</taxon>
        <taxon>Fungi</taxon>
        <taxon>Dikarya</taxon>
        <taxon>Ascomycota</taxon>
        <taxon>Pezizomycotina</taxon>
        <taxon>Sordariomycetes</taxon>
        <taxon>Sordariomycetidae</taxon>
        <taxon>Sordariales</taxon>
        <taxon>Schizotheciaceae</taxon>
        <taxon>Echria</taxon>
    </lineage>
</organism>
<gene>
    <name evidence="1" type="ORF">QBC47DRAFT_279237</name>
</gene>